<dbReference type="GO" id="GO:0005886">
    <property type="term" value="C:plasma membrane"/>
    <property type="evidence" value="ECO:0007669"/>
    <property type="project" value="UniProtKB-SubCell"/>
</dbReference>
<evidence type="ECO:0000256" key="5">
    <source>
        <dbReference type="ARBA" id="ARBA00022725"/>
    </source>
</evidence>
<keyword evidence="4 10" id="KW-0812">Transmembrane</keyword>
<evidence type="ECO:0000256" key="3">
    <source>
        <dbReference type="ARBA" id="ARBA00022606"/>
    </source>
</evidence>
<evidence type="ECO:0000256" key="4">
    <source>
        <dbReference type="ARBA" id="ARBA00022692"/>
    </source>
</evidence>
<sequence length="242" mass="28236">MLKHATVFIKRTEIANLLKETERFWTTEKIRYHEERLEYLRILKILKNIFKAYWILIAVNVSLFLIISLILKNENLVFRIYRIESIPRYALLLLELFTFLGAIIIPAISLDLFILSLMILVSTQFKIVNTEFERLFNDVIPEKDLTVTKRSIKETVDHHSFLLDFVNRMNNVFSASLLIYLGVIVLSVCTEMYLISVQDSFKKCIQPAAYIVQGLVQYAFCYCLPAQIMTNEVGKLKKAENP</sequence>
<dbReference type="InterPro" id="IPR004117">
    <property type="entry name" value="7tm6_olfct_rcpt"/>
</dbReference>
<keyword evidence="2" id="KW-1003">Cell membrane</keyword>
<evidence type="ECO:0000256" key="7">
    <source>
        <dbReference type="ARBA" id="ARBA00023136"/>
    </source>
</evidence>
<name>A0AAV8VYW5_9CUCU</name>
<evidence type="ECO:0000256" key="6">
    <source>
        <dbReference type="ARBA" id="ARBA00022989"/>
    </source>
</evidence>
<keyword evidence="12" id="KW-1185">Reference proteome</keyword>
<keyword evidence="7 10" id="KW-0472">Membrane</keyword>
<dbReference type="PANTHER" id="PTHR21137:SF35">
    <property type="entry name" value="ODORANT RECEPTOR 19A-RELATED"/>
    <property type="match status" value="1"/>
</dbReference>
<evidence type="ECO:0000256" key="8">
    <source>
        <dbReference type="ARBA" id="ARBA00023170"/>
    </source>
</evidence>
<dbReference type="PANTHER" id="PTHR21137">
    <property type="entry name" value="ODORANT RECEPTOR"/>
    <property type="match status" value="1"/>
</dbReference>
<organism evidence="11 12">
    <name type="scientific">Exocentrus adspersus</name>
    <dbReference type="NCBI Taxonomy" id="1586481"/>
    <lineage>
        <taxon>Eukaryota</taxon>
        <taxon>Metazoa</taxon>
        <taxon>Ecdysozoa</taxon>
        <taxon>Arthropoda</taxon>
        <taxon>Hexapoda</taxon>
        <taxon>Insecta</taxon>
        <taxon>Pterygota</taxon>
        <taxon>Neoptera</taxon>
        <taxon>Endopterygota</taxon>
        <taxon>Coleoptera</taxon>
        <taxon>Polyphaga</taxon>
        <taxon>Cucujiformia</taxon>
        <taxon>Chrysomeloidea</taxon>
        <taxon>Cerambycidae</taxon>
        <taxon>Lamiinae</taxon>
        <taxon>Acanthocinini</taxon>
        <taxon>Exocentrus</taxon>
    </lineage>
</organism>
<accession>A0AAV8VYW5</accession>
<feature type="transmembrane region" description="Helical" evidence="10">
    <location>
        <begin position="92"/>
        <end position="121"/>
    </location>
</feature>
<dbReference type="GO" id="GO:0007165">
    <property type="term" value="P:signal transduction"/>
    <property type="evidence" value="ECO:0007669"/>
    <property type="project" value="UniProtKB-KW"/>
</dbReference>
<evidence type="ECO:0000313" key="12">
    <source>
        <dbReference type="Proteomes" id="UP001159042"/>
    </source>
</evidence>
<dbReference type="GO" id="GO:0004984">
    <property type="term" value="F:olfactory receptor activity"/>
    <property type="evidence" value="ECO:0007669"/>
    <property type="project" value="InterPro"/>
</dbReference>
<dbReference type="AlphaFoldDB" id="A0AAV8VYW5"/>
<gene>
    <name evidence="11" type="ORF">NQ315_016508</name>
</gene>
<dbReference type="Proteomes" id="UP001159042">
    <property type="component" value="Unassembled WGS sequence"/>
</dbReference>
<keyword evidence="3" id="KW-0716">Sensory transduction</keyword>
<dbReference type="EMBL" id="JANEYG010000018">
    <property type="protein sequence ID" value="KAJ8919414.1"/>
    <property type="molecule type" value="Genomic_DNA"/>
</dbReference>
<comment type="subcellular location">
    <subcellularLocation>
        <location evidence="1">Cell membrane</location>
        <topology evidence="1">Multi-pass membrane protein</topology>
    </subcellularLocation>
</comment>
<keyword evidence="5" id="KW-0552">Olfaction</keyword>
<protein>
    <submittedName>
        <fullName evidence="11">Uncharacterized protein</fullName>
    </submittedName>
</protein>
<evidence type="ECO:0000256" key="2">
    <source>
        <dbReference type="ARBA" id="ARBA00022475"/>
    </source>
</evidence>
<keyword evidence="8" id="KW-0675">Receptor</keyword>
<keyword evidence="6 10" id="KW-1133">Transmembrane helix</keyword>
<proteinExistence type="predicted"/>
<feature type="transmembrane region" description="Helical" evidence="10">
    <location>
        <begin position="172"/>
        <end position="195"/>
    </location>
</feature>
<reference evidence="11 12" key="1">
    <citation type="journal article" date="2023" name="Insect Mol. Biol.">
        <title>Genome sequencing provides insights into the evolution of gene families encoding plant cell wall-degrading enzymes in longhorned beetles.</title>
        <authorList>
            <person name="Shin N.R."/>
            <person name="Okamura Y."/>
            <person name="Kirsch R."/>
            <person name="Pauchet Y."/>
        </authorList>
    </citation>
    <scope>NUCLEOTIDE SEQUENCE [LARGE SCALE GENOMIC DNA]</scope>
    <source>
        <strain evidence="11">EAD_L_NR</strain>
    </source>
</reference>
<evidence type="ECO:0000256" key="1">
    <source>
        <dbReference type="ARBA" id="ARBA00004651"/>
    </source>
</evidence>
<comment type="caution">
    <text evidence="11">The sequence shown here is derived from an EMBL/GenBank/DDBJ whole genome shotgun (WGS) entry which is preliminary data.</text>
</comment>
<keyword evidence="9" id="KW-0807">Transducer</keyword>
<evidence type="ECO:0000256" key="9">
    <source>
        <dbReference type="ARBA" id="ARBA00023224"/>
    </source>
</evidence>
<evidence type="ECO:0000256" key="10">
    <source>
        <dbReference type="SAM" id="Phobius"/>
    </source>
</evidence>
<dbReference type="GO" id="GO:0005549">
    <property type="term" value="F:odorant binding"/>
    <property type="evidence" value="ECO:0007669"/>
    <property type="project" value="InterPro"/>
</dbReference>
<dbReference type="Pfam" id="PF02949">
    <property type="entry name" value="7tm_6"/>
    <property type="match status" value="1"/>
</dbReference>
<feature type="transmembrane region" description="Helical" evidence="10">
    <location>
        <begin position="52"/>
        <end position="71"/>
    </location>
</feature>
<evidence type="ECO:0000313" key="11">
    <source>
        <dbReference type="EMBL" id="KAJ8919414.1"/>
    </source>
</evidence>